<evidence type="ECO:0000259" key="4">
    <source>
        <dbReference type="PROSITE" id="PS50250"/>
    </source>
</evidence>
<dbReference type="Pfam" id="PF01399">
    <property type="entry name" value="PCI"/>
    <property type="match status" value="1"/>
</dbReference>
<evidence type="ECO:0000256" key="2">
    <source>
        <dbReference type="ARBA" id="ARBA00022790"/>
    </source>
</evidence>
<dbReference type="InterPro" id="IPR045237">
    <property type="entry name" value="COPS7/eIF3m"/>
</dbReference>
<comment type="similarity">
    <text evidence="1">Belongs to the CSN7/EIF3M family. CSN7 subfamily.</text>
</comment>
<dbReference type="GO" id="GO:0008180">
    <property type="term" value="C:COP9 signalosome"/>
    <property type="evidence" value="ECO:0007669"/>
    <property type="project" value="UniProtKB-KW"/>
</dbReference>
<dbReference type="PROSITE" id="PS50250">
    <property type="entry name" value="PCI"/>
    <property type="match status" value="1"/>
</dbReference>
<gene>
    <name evidence="5" type="ORF">FISHEDRAFT_56288</name>
</gene>
<evidence type="ECO:0000256" key="3">
    <source>
        <dbReference type="SAM" id="MobiDB-lite"/>
    </source>
</evidence>
<dbReference type="Proteomes" id="UP000054144">
    <property type="component" value="Unassembled WGS sequence"/>
</dbReference>
<sequence length="287" mass="32328">MDLGNYSSKLEPFLLIGKSIKGAAAAKLIHDATSAPGVFLENSEQHAKAFALLQLFAFRTYHDYLQHKDLYPTLNAAQVTKLKHLSIVSLATERRIIPYSELLSALDMPNVRELEDLIIDAIYLDLLRGKLDQNESQLEVEYIMGRDLAPGSLESVLTALQDWASVTTSVLATLDDKIAQVARDAAATRAQRQQEEEALKMAVHEISEKQKIQETKNSSSTIRRVPPSYDREPHADMMDVDEPPEAVMKGRNRNLPLFLIVPLDTGLTSRYRAPMESMIKQRKRNRM</sequence>
<keyword evidence="2" id="KW-0736">Signalosome</keyword>
<dbReference type="InterPro" id="IPR000717">
    <property type="entry name" value="PCI_dom"/>
</dbReference>
<organism evidence="5 6">
    <name type="scientific">Fistulina hepatica ATCC 64428</name>
    <dbReference type="NCBI Taxonomy" id="1128425"/>
    <lineage>
        <taxon>Eukaryota</taxon>
        <taxon>Fungi</taxon>
        <taxon>Dikarya</taxon>
        <taxon>Basidiomycota</taxon>
        <taxon>Agaricomycotina</taxon>
        <taxon>Agaricomycetes</taxon>
        <taxon>Agaricomycetidae</taxon>
        <taxon>Agaricales</taxon>
        <taxon>Fistulinaceae</taxon>
        <taxon>Fistulina</taxon>
    </lineage>
</organism>
<accession>A0A0D7AKE0</accession>
<keyword evidence="6" id="KW-1185">Reference proteome</keyword>
<dbReference type="PANTHER" id="PTHR15350">
    <property type="entry name" value="COP9 SIGNALOSOME COMPLEX SUBUNIT 7/DENDRITIC CELL PROTEIN GA17"/>
    <property type="match status" value="1"/>
</dbReference>
<dbReference type="AlphaFoldDB" id="A0A0D7AKE0"/>
<proteinExistence type="inferred from homology"/>
<evidence type="ECO:0000313" key="6">
    <source>
        <dbReference type="Proteomes" id="UP000054144"/>
    </source>
</evidence>
<name>A0A0D7AKE0_9AGAR</name>
<dbReference type="SMART" id="SM00088">
    <property type="entry name" value="PINT"/>
    <property type="match status" value="1"/>
</dbReference>
<dbReference type="OrthoDB" id="10265275at2759"/>
<dbReference type="EMBL" id="KN881646">
    <property type="protein sequence ID" value="KIY52062.1"/>
    <property type="molecule type" value="Genomic_DNA"/>
</dbReference>
<dbReference type="PANTHER" id="PTHR15350:SF5">
    <property type="entry name" value="COP9 SIGNALOSOME COMPLEX SUBUNIT 7"/>
    <property type="match status" value="1"/>
</dbReference>
<reference evidence="5 6" key="1">
    <citation type="journal article" date="2015" name="Fungal Genet. Biol.">
        <title>Evolution of novel wood decay mechanisms in Agaricales revealed by the genome sequences of Fistulina hepatica and Cylindrobasidium torrendii.</title>
        <authorList>
            <person name="Floudas D."/>
            <person name="Held B.W."/>
            <person name="Riley R."/>
            <person name="Nagy L.G."/>
            <person name="Koehler G."/>
            <person name="Ransdell A.S."/>
            <person name="Younus H."/>
            <person name="Chow J."/>
            <person name="Chiniquy J."/>
            <person name="Lipzen A."/>
            <person name="Tritt A."/>
            <person name="Sun H."/>
            <person name="Haridas S."/>
            <person name="LaButti K."/>
            <person name="Ohm R.A."/>
            <person name="Kues U."/>
            <person name="Blanchette R.A."/>
            <person name="Grigoriev I.V."/>
            <person name="Minto R.E."/>
            <person name="Hibbett D.S."/>
        </authorList>
    </citation>
    <scope>NUCLEOTIDE SEQUENCE [LARGE SCALE GENOMIC DNA]</scope>
    <source>
        <strain evidence="5 6">ATCC 64428</strain>
    </source>
</reference>
<feature type="region of interest" description="Disordered" evidence="3">
    <location>
        <begin position="210"/>
        <end position="238"/>
    </location>
</feature>
<protein>
    <recommendedName>
        <fullName evidence="4">PCI domain-containing protein</fullName>
    </recommendedName>
</protein>
<evidence type="ECO:0000313" key="5">
    <source>
        <dbReference type="EMBL" id="KIY52062.1"/>
    </source>
</evidence>
<dbReference type="Pfam" id="PF22061">
    <property type="entry name" value="CSN7_HB_subdom"/>
    <property type="match status" value="1"/>
</dbReference>
<feature type="domain" description="PCI" evidence="4">
    <location>
        <begin position="1"/>
        <end position="145"/>
    </location>
</feature>
<evidence type="ECO:0000256" key="1">
    <source>
        <dbReference type="ARBA" id="ARBA00008482"/>
    </source>
</evidence>